<evidence type="ECO:0000256" key="3">
    <source>
        <dbReference type="ARBA" id="ARBA00018439"/>
    </source>
</evidence>
<dbReference type="SUPFAM" id="SSF144206">
    <property type="entry name" value="NOB1 zinc finger-like"/>
    <property type="match status" value="1"/>
</dbReference>
<feature type="domain" description="Ribonuclease PIN" evidence="16">
    <location>
        <begin position="7"/>
        <end position="93"/>
    </location>
</feature>
<evidence type="ECO:0000256" key="9">
    <source>
        <dbReference type="ARBA" id="ARBA00022833"/>
    </source>
</evidence>
<feature type="region of interest" description="Disordered" evidence="14">
    <location>
        <begin position="133"/>
        <end position="219"/>
    </location>
</feature>
<dbReference type="PIRSF" id="PIRSF037125">
    <property type="entry name" value="D-site_20S_pre-rRNA_nuclease"/>
    <property type="match status" value="1"/>
</dbReference>
<dbReference type="STRING" id="225164.V4B3G2"/>
<evidence type="ECO:0000256" key="11">
    <source>
        <dbReference type="ARBA" id="ARBA00045628"/>
    </source>
</evidence>
<keyword evidence="6 12" id="KW-0479">Metal-binding</keyword>
<keyword evidence="10 12" id="KW-0539">Nucleus</keyword>
<gene>
    <name evidence="17" type="ORF">LOTGIDRAFT_211535</name>
</gene>
<feature type="binding site" evidence="13">
    <location>
        <position position="298"/>
    </location>
    <ligand>
        <name>Zn(2+)</name>
        <dbReference type="ChEBI" id="CHEBI:29105"/>
    </ligand>
</feature>
<feature type="binding site" evidence="13">
    <location>
        <position position="280"/>
    </location>
    <ligand>
        <name>Zn(2+)</name>
        <dbReference type="ChEBI" id="CHEBI:29105"/>
    </ligand>
</feature>
<keyword evidence="9 12" id="KW-0862">Zinc</keyword>
<dbReference type="Gene3D" id="3.40.50.1010">
    <property type="entry name" value="5'-nuclease"/>
    <property type="match status" value="1"/>
</dbReference>
<dbReference type="OrthoDB" id="446759at2759"/>
<keyword evidence="4" id="KW-0597">Phosphoprotein</keyword>
<evidence type="ECO:0000313" key="17">
    <source>
        <dbReference type="EMBL" id="ESO82889.1"/>
    </source>
</evidence>
<dbReference type="AlphaFoldDB" id="V4B3G2"/>
<sequence>MATVKHVVVDSGAFIRNAPIREIGENIYTLHDVVNEIKDKATRDRLQVLPYTIKYKEPSSEAILFVTEFSKKTGDYRSLSVVDIRIIALTYQLEKENVGTDHINKAPPAKAEWNTTRYNLEKATDIAGFYLQSDKESSKSRSRNTSECNKTDNVEKEKDCGALSSISETSDSTNNTTDSSNTQYVREGQVLKPEHIGEEQDSDDEEEIDEDDDDEGWITPSNIDAIRKQMEDVNTEKADVTVGCITTDFAMQNVLIQMGLNVVSVDGMLIKKAKNYVLRCFACMKITKNLNKQFCPLCGNKTLKRLSMTVEEDGSVKYYFSTKKLNCTKGMNKNLGMPRSGRHANNPYLVEDQPMPQQHPSRRSQVKLDPLSYDYIAGTSPFAINDVTSRAAQLGINNKRMREFHQNGKRTFIRKK</sequence>
<evidence type="ECO:0000256" key="5">
    <source>
        <dbReference type="ARBA" id="ARBA00022722"/>
    </source>
</evidence>
<dbReference type="InterPro" id="IPR033411">
    <property type="entry name" value="Ribonuclease_PIN"/>
</dbReference>
<dbReference type="RefSeq" id="XP_009066678.1">
    <property type="nucleotide sequence ID" value="XM_009068430.1"/>
</dbReference>
<evidence type="ECO:0000259" key="15">
    <source>
        <dbReference type="Pfam" id="PF08772"/>
    </source>
</evidence>
<proteinExistence type="inferred from homology"/>
<dbReference type="PANTHER" id="PTHR12814:SF2">
    <property type="entry name" value="RNA-BINDING PROTEIN NOB1"/>
    <property type="match status" value="1"/>
</dbReference>
<dbReference type="InterPro" id="IPR036283">
    <property type="entry name" value="NOB1_Zf-like_sf"/>
</dbReference>
<dbReference type="EMBL" id="KB203854">
    <property type="protein sequence ID" value="ESO82889.1"/>
    <property type="molecule type" value="Genomic_DNA"/>
</dbReference>
<accession>V4B3G2</accession>
<dbReference type="Proteomes" id="UP000030746">
    <property type="component" value="Unassembled WGS sequence"/>
</dbReference>
<feature type="binding site" evidence="13">
    <location>
        <position position="283"/>
    </location>
    <ligand>
        <name>Zn(2+)</name>
        <dbReference type="ChEBI" id="CHEBI:29105"/>
    </ligand>
</feature>
<dbReference type="GO" id="GO:0030688">
    <property type="term" value="C:preribosome, small subunit precursor"/>
    <property type="evidence" value="ECO:0007669"/>
    <property type="project" value="TreeGrafter"/>
</dbReference>
<evidence type="ECO:0000256" key="6">
    <source>
        <dbReference type="ARBA" id="ARBA00022723"/>
    </source>
</evidence>
<dbReference type="GO" id="GO:0004521">
    <property type="term" value="F:RNA endonuclease activity"/>
    <property type="evidence" value="ECO:0007669"/>
    <property type="project" value="UniProtKB-UniRule"/>
</dbReference>
<evidence type="ECO:0000256" key="7">
    <source>
        <dbReference type="ARBA" id="ARBA00022771"/>
    </source>
</evidence>
<dbReference type="GO" id="GO:0005634">
    <property type="term" value="C:nucleus"/>
    <property type="evidence" value="ECO:0007669"/>
    <property type="project" value="UniProtKB-SubCell"/>
</dbReference>
<dbReference type="Gene3D" id="6.20.210.10">
    <property type="entry name" value="Nin one binding (NOB1), Zn-ribbon-like"/>
    <property type="match status" value="1"/>
</dbReference>
<evidence type="ECO:0000256" key="1">
    <source>
        <dbReference type="ARBA" id="ARBA00004123"/>
    </source>
</evidence>
<dbReference type="GO" id="GO:0008270">
    <property type="term" value="F:zinc ion binding"/>
    <property type="evidence" value="ECO:0007669"/>
    <property type="project" value="UniProtKB-KW"/>
</dbReference>
<keyword evidence="5" id="KW-0540">Nuclease</keyword>
<evidence type="ECO:0000259" key="16">
    <source>
        <dbReference type="Pfam" id="PF17146"/>
    </source>
</evidence>
<reference evidence="17 18" key="1">
    <citation type="journal article" date="2013" name="Nature">
        <title>Insights into bilaterian evolution from three spiralian genomes.</title>
        <authorList>
            <person name="Simakov O."/>
            <person name="Marletaz F."/>
            <person name="Cho S.J."/>
            <person name="Edsinger-Gonzales E."/>
            <person name="Havlak P."/>
            <person name="Hellsten U."/>
            <person name="Kuo D.H."/>
            <person name="Larsson T."/>
            <person name="Lv J."/>
            <person name="Arendt D."/>
            <person name="Savage R."/>
            <person name="Osoegawa K."/>
            <person name="de Jong P."/>
            <person name="Grimwood J."/>
            <person name="Chapman J.A."/>
            <person name="Shapiro H."/>
            <person name="Aerts A."/>
            <person name="Otillar R.P."/>
            <person name="Terry A.Y."/>
            <person name="Boore J.L."/>
            <person name="Grigoriev I.V."/>
            <person name="Lindberg D.R."/>
            <person name="Seaver E.C."/>
            <person name="Weisblat D.A."/>
            <person name="Putnam N.H."/>
            <person name="Rokhsar D.S."/>
        </authorList>
    </citation>
    <scope>NUCLEOTIDE SEQUENCE [LARGE SCALE GENOMIC DNA]</scope>
</reference>
<evidence type="ECO:0000256" key="8">
    <source>
        <dbReference type="ARBA" id="ARBA00022801"/>
    </source>
</evidence>
<dbReference type="GeneID" id="20246299"/>
<dbReference type="CDD" id="cd09876">
    <property type="entry name" value="PIN_Nob1-like"/>
    <property type="match status" value="1"/>
</dbReference>
<dbReference type="FunFam" id="3.40.50.1010:FF:000018">
    <property type="entry name" value="RNA-binding protein NOB1"/>
    <property type="match status" value="1"/>
</dbReference>
<dbReference type="InterPro" id="IPR017117">
    <property type="entry name" value="Nob1_euk"/>
</dbReference>
<dbReference type="CTD" id="20246299"/>
<dbReference type="HOGENOM" id="CLU_024666_0_0_1"/>
<evidence type="ECO:0000256" key="2">
    <source>
        <dbReference type="ARBA" id="ARBA00005858"/>
    </source>
</evidence>
<evidence type="ECO:0000256" key="14">
    <source>
        <dbReference type="SAM" id="MobiDB-lite"/>
    </source>
</evidence>
<comment type="function">
    <text evidence="11">May play a role in mRNA degradation. Endonuclease required for processing of 20S pre-rRNA precursor and biogenesis of 40S ribosomal subunits.</text>
</comment>
<feature type="domain" description="Nin one binding (NOB1) Zn-ribbon-like" evidence="15">
    <location>
        <begin position="270"/>
        <end position="341"/>
    </location>
</feature>
<evidence type="ECO:0000256" key="12">
    <source>
        <dbReference type="PIRNR" id="PIRNR037125"/>
    </source>
</evidence>
<dbReference type="OMA" id="GYELECE"/>
<comment type="subcellular location">
    <subcellularLocation>
        <location evidence="1 12">Nucleus</location>
    </subcellularLocation>
</comment>
<evidence type="ECO:0000256" key="13">
    <source>
        <dbReference type="PIRSR" id="PIRSR037125-1"/>
    </source>
</evidence>
<evidence type="ECO:0000256" key="4">
    <source>
        <dbReference type="ARBA" id="ARBA00022553"/>
    </source>
</evidence>
<keyword evidence="7" id="KW-0863">Zinc-finger</keyword>
<evidence type="ECO:0000256" key="10">
    <source>
        <dbReference type="ARBA" id="ARBA00023242"/>
    </source>
</evidence>
<feature type="compositionally biased region" description="Basic and acidic residues" evidence="14">
    <location>
        <begin position="149"/>
        <end position="160"/>
    </location>
</feature>
<dbReference type="InterPro" id="IPR014881">
    <property type="entry name" value="NOB1_Zn-bd"/>
</dbReference>
<comment type="similarity">
    <text evidence="2 12">Belongs to the NOB1 family.</text>
</comment>
<feature type="region of interest" description="Disordered" evidence="14">
    <location>
        <begin position="331"/>
        <end position="364"/>
    </location>
</feature>
<evidence type="ECO:0000313" key="18">
    <source>
        <dbReference type="Proteomes" id="UP000030746"/>
    </source>
</evidence>
<dbReference type="GO" id="GO:0030490">
    <property type="term" value="P:maturation of SSU-rRNA"/>
    <property type="evidence" value="ECO:0007669"/>
    <property type="project" value="TreeGrafter"/>
</dbReference>
<organism evidence="17 18">
    <name type="scientific">Lottia gigantea</name>
    <name type="common">Giant owl limpet</name>
    <dbReference type="NCBI Taxonomy" id="225164"/>
    <lineage>
        <taxon>Eukaryota</taxon>
        <taxon>Metazoa</taxon>
        <taxon>Spiralia</taxon>
        <taxon>Lophotrochozoa</taxon>
        <taxon>Mollusca</taxon>
        <taxon>Gastropoda</taxon>
        <taxon>Patellogastropoda</taxon>
        <taxon>Lottioidea</taxon>
        <taxon>Lottiidae</taxon>
        <taxon>Lottia</taxon>
    </lineage>
</organism>
<dbReference type="Pfam" id="PF08772">
    <property type="entry name" value="Zn_ribbon_NOB1"/>
    <property type="match status" value="1"/>
</dbReference>
<feature type="binding site" evidence="13">
    <location>
        <position position="295"/>
    </location>
    <ligand>
        <name>Zn(2+)</name>
        <dbReference type="ChEBI" id="CHEBI:29105"/>
    </ligand>
</feature>
<dbReference type="InterPro" id="IPR039907">
    <property type="entry name" value="NOB1"/>
</dbReference>
<keyword evidence="8" id="KW-0378">Hydrolase</keyword>
<dbReference type="Pfam" id="PF17146">
    <property type="entry name" value="PIN_6"/>
    <property type="match status" value="1"/>
</dbReference>
<dbReference type="GO" id="GO:0016787">
    <property type="term" value="F:hydrolase activity"/>
    <property type="evidence" value="ECO:0007669"/>
    <property type="project" value="UniProtKB-KW"/>
</dbReference>
<protein>
    <recommendedName>
        <fullName evidence="3 12">RNA-binding protein NOB1</fullName>
    </recommendedName>
</protein>
<keyword evidence="18" id="KW-1185">Reference proteome</keyword>
<dbReference type="KEGG" id="lgi:LOTGIDRAFT_211535"/>
<feature type="compositionally biased region" description="Acidic residues" evidence="14">
    <location>
        <begin position="199"/>
        <end position="216"/>
    </location>
</feature>
<dbReference type="PANTHER" id="PTHR12814">
    <property type="entry name" value="RNA-BINDING PROTEIN NOB1"/>
    <property type="match status" value="1"/>
</dbReference>
<name>V4B3G2_LOTGI</name>
<feature type="compositionally biased region" description="Low complexity" evidence="14">
    <location>
        <begin position="164"/>
        <end position="182"/>
    </location>
</feature>